<keyword evidence="3 5" id="KW-0378">Hydrolase</keyword>
<protein>
    <submittedName>
        <fullName evidence="9">Serine protease</fullName>
    </submittedName>
</protein>
<feature type="active site" description="Charge relay system" evidence="5">
    <location>
        <position position="220"/>
    </location>
</feature>
<organism evidence="9 10">
    <name type="scientific">Persicitalea jodogahamensis</name>
    <dbReference type="NCBI Taxonomy" id="402147"/>
    <lineage>
        <taxon>Bacteria</taxon>
        <taxon>Pseudomonadati</taxon>
        <taxon>Bacteroidota</taxon>
        <taxon>Cytophagia</taxon>
        <taxon>Cytophagales</taxon>
        <taxon>Spirosomataceae</taxon>
        <taxon>Persicitalea</taxon>
    </lineage>
</organism>
<feature type="domain" description="Peptidase S8/S53" evidence="7">
    <location>
        <begin position="171"/>
        <end position="444"/>
    </location>
</feature>
<accession>A0A8J3D2N2</accession>
<feature type="active site" description="Charge relay system" evidence="5">
    <location>
        <position position="180"/>
    </location>
</feature>
<dbReference type="GO" id="GO:0006508">
    <property type="term" value="P:proteolysis"/>
    <property type="evidence" value="ECO:0007669"/>
    <property type="project" value="UniProtKB-KW"/>
</dbReference>
<dbReference type="PROSITE" id="PS00138">
    <property type="entry name" value="SUBTILASE_SER"/>
    <property type="match status" value="1"/>
</dbReference>
<comment type="caution">
    <text evidence="9">The sequence shown here is derived from an EMBL/GenBank/DDBJ whole genome shotgun (WGS) entry which is preliminary data.</text>
</comment>
<evidence type="ECO:0000256" key="2">
    <source>
        <dbReference type="ARBA" id="ARBA00022670"/>
    </source>
</evidence>
<dbReference type="SUPFAM" id="SSF52743">
    <property type="entry name" value="Subtilisin-like"/>
    <property type="match status" value="1"/>
</dbReference>
<dbReference type="PANTHER" id="PTHR43806">
    <property type="entry name" value="PEPTIDASE S8"/>
    <property type="match status" value="1"/>
</dbReference>
<proteinExistence type="inferred from homology"/>
<dbReference type="InterPro" id="IPR026444">
    <property type="entry name" value="Secre_tail"/>
</dbReference>
<comment type="similarity">
    <text evidence="1 5 6">Belongs to the peptidase S8 family.</text>
</comment>
<evidence type="ECO:0000256" key="1">
    <source>
        <dbReference type="ARBA" id="ARBA00011073"/>
    </source>
</evidence>
<dbReference type="EMBL" id="BMXF01000001">
    <property type="protein sequence ID" value="GHB60044.1"/>
    <property type="molecule type" value="Genomic_DNA"/>
</dbReference>
<reference evidence="9 10" key="1">
    <citation type="journal article" date="2014" name="Int. J. Syst. Evol. Microbiol.">
        <title>Complete genome sequence of Corynebacterium casei LMG S-19264T (=DSM 44701T), isolated from a smear-ripened cheese.</title>
        <authorList>
            <consortium name="US DOE Joint Genome Institute (JGI-PGF)"/>
            <person name="Walter F."/>
            <person name="Albersmeier A."/>
            <person name="Kalinowski J."/>
            <person name="Ruckert C."/>
        </authorList>
    </citation>
    <scope>NUCLEOTIDE SEQUENCE [LARGE SCALE GENOMIC DNA]</scope>
    <source>
        <strain evidence="9 10">KCTC 12866</strain>
    </source>
</reference>
<dbReference type="PROSITE" id="PS00136">
    <property type="entry name" value="SUBTILASE_ASP"/>
    <property type="match status" value="1"/>
</dbReference>
<sequence>MKKYYLLLSLLLLALPGIRAEAQVLPRYFIYFKDKANSTFSVQNPDAFLSQRAIARRQRQGIAITTSDLPVNSTYIQAVQQTGAKVFFTSRWFNAALLEATDAQWAAIKALPFYKSTERNLPIAPASTPGVARLGAVHDKFGAQETIDYGQTQGQLAMLGIPAIHEKGFHGEGMLVAVLDAGFPKANEVGYLKPVFDSKRMLDTYDFISRKTGVYDNHPHGLNCLSIIGAEQPGLMVGAAYKASFALYRTENDFSETPYEEATWIMAAERADSLGVDIISSSLGYNLFDNPVYDYTTQQLDGRTALISKAALYAARRGILVVNSAGNSGNDPWKLVTPPADADSILAIGATFSNRSYAPFSSIGPTTDGRIKPDVSAQGVGTTIGNSTGGATSGSGTSFSAPLIAGMAALLWQEFPYLTAQQLIKVIKQAGDKAANPDNLLGYGIPTIQKAEELVRQTYAPLATEPGELVSVELYPNPTREEVYLRFGNNQVPGATDAQILSTAGVSLTTAMPVTQANVRLPVGMLPAGLYFVKITTPQGVRVLKFLKY</sequence>
<evidence type="ECO:0000256" key="4">
    <source>
        <dbReference type="ARBA" id="ARBA00022825"/>
    </source>
</evidence>
<dbReference type="PANTHER" id="PTHR43806:SF67">
    <property type="entry name" value="EGF-LIKE DOMAIN-CONTAINING PROTEIN"/>
    <property type="match status" value="1"/>
</dbReference>
<evidence type="ECO:0000256" key="5">
    <source>
        <dbReference type="PROSITE-ProRule" id="PRU01240"/>
    </source>
</evidence>
<dbReference type="InterPro" id="IPR023828">
    <property type="entry name" value="Peptidase_S8_Ser-AS"/>
</dbReference>
<dbReference type="Proteomes" id="UP000598271">
    <property type="component" value="Unassembled WGS sequence"/>
</dbReference>
<dbReference type="PROSITE" id="PS51892">
    <property type="entry name" value="SUBTILASE"/>
    <property type="match status" value="1"/>
</dbReference>
<dbReference type="InterPro" id="IPR015500">
    <property type="entry name" value="Peptidase_S8_subtilisin-rel"/>
</dbReference>
<dbReference type="AlphaFoldDB" id="A0A8J3D2N2"/>
<dbReference type="RefSeq" id="WP_189563439.1">
    <property type="nucleotide sequence ID" value="NZ_BMXF01000001.1"/>
</dbReference>
<evidence type="ECO:0000256" key="6">
    <source>
        <dbReference type="RuleBase" id="RU003355"/>
    </source>
</evidence>
<dbReference type="Gene3D" id="3.40.50.200">
    <property type="entry name" value="Peptidase S8/S53 domain"/>
    <property type="match status" value="1"/>
</dbReference>
<keyword evidence="4 5" id="KW-0720">Serine protease</keyword>
<dbReference type="PRINTS" id="PR00723">
    <property type="entry name" value="SUBTILISIN"/>
</dbReference>
<dbReference type="InterPro" id="IPR023827">
    <property type="entry name" value="Peptidase_S8_Asp-AS"/>
</dbReference>
<evidence type="ECO:0000259" key="7">
    <source>
        <dbReference type="Pfam" id="PF00082"/>
    </source>
</evidence>
<keyword evidence="10" id="KW-1185">Reference proteome</keyword>
<dbReference type="InterPro" id="IPR017317">
    <property type="entry name" value="Pept_S8_subtilisin_bacteroid-2"/>
</dbReference>
<dbReference type="Pfam" id="PF18962">
    <property type="entry name" value="Por_Secre_tail"/>
    <property type="match status" value="1"/>
</dbReference>
<name>A0A8J3D2N2_9BACT</name>
<gene>
    <name evidence="9" type="ORF">GCM10007390_12200</name>
</gene>
<keyword evidence="2 5" id="KW-0645">Protease</keyword>
<dbReference type="GO" id="GO:0004252">
    <property type="term" value="F:serine-type endopeptidase activity"/>
    <property type="evidence" value="ECO:0007669"/>
    <property type="project" value="UniProtKB-UniRule"/>
</dbReference>
<feature type="domain" description="Secretion system C-terminal sorting" evidence="8">
    <location>
        <begin position="474"/>
        <end position="541"/>
    </location>
</feature>
<dbReference type="InterPro" id="IPR000209">
    <property type="entry name" value="Peptidase_S8/S53_dom"/>
</dbReference>
<evidence type="ECO:0000313" key="9">
    <source>
        <dbReference type="EMBL" id="GHB60044.1"/>
    </source>
</evidence>
<dbReference type="InterPro" id="IPR036852">
    <property type="entry name" value="Peptidase_S8/S53_dom_sf"/>
</dbReference>
<dbReference type="CDD" id="cd07493">
    <property type="entry name" value="Peptidases_S8_9"/>
    <property type="match status" value="1"/>
</dbReference>
<evidence type="ECO:0000313" key="10">
    <source>
        <dbReference type="Proteomes" id="UP000598271"/>
    </source>
</evidence>
<dbReference type="Pfam" id="PF00082">
    <property type="entry name" value="Peptidase_S8"/>
    <property type="match status" value="1"/>
</dbReference>
<dbReference type="InterPro" id="IPR050131">
    <property type="entry name" value="Peptidase_S8_subtilisin-like"/>
</dbReference>
<feature type="active site" description="Charge relay system" evidence="5">
    <location>
        <position position="398"/>
    </location>
</feature>
<dbReference type="NCBIfam" id="TIGR04183">
    <property type="entry name" value="Por_Secre_tail"/>
    <property type="match status" value="1"/>
</dbReference>
<evidence type="ECO:0000256" key="3">
    <source>
        <dbReference type="ARBA" id="ARBA00022801"/>
    </source>
</evidence>
<dbReference type="PIRSF" id="PIRSF037903">
    <property type="entry name" value="Subtilisin_rel_GFO_2223"/>
    <property type="match status" value="1"/>
</dbReference>
<evidence type="ECO:0000259" key="8">
    <source>
        <dbReference type="Pfam" id="PF18962"/>
    </source>
</evidence>